<protein>
    <submittedName>
        <fullName evidence="2">Uncharacterized protein</fullName>
    </submittedName>
</protein>
<comment type="caution">
    <text evidence="2">The sequence shown here is derived from an EMBL/GenBank/DDBJ whole genome shotgun (WGS) entry which is preliminary data.</text>
</comment>
<keyword evidence="3" id="KW-1185">Reference proteome</keyword>
<evidence type="ECO:0000313" key="3">
    <source>
        <dbReference type="Proteomes" id="UP001461498"/>
    </source>
</evidence>
<sequence>MDKKSKRNIYKSSRCDIKINSDIYLVRNVKERKSNEKINKLLRRVSSQKCIVENKKERSQKAELTEKPNGLMSTAIMVSYSNNDKKQTDKDDVKPCKPLKGKTASRKSKKFLNKQNKNIVSNEIEIYDETLEEFKSSELCSTIVQTQNEREALDSSSLFSLAEKKILRVNSYLPVLVDTMLLEKLVRLDKNIAKKLIMKVFKQLDEVTLPNEELVNNLCYYPDGKPDTFNDLDFTAVIKTKENKLNKKISIRKFLINQIYNLLLSRLMRNKERPAEILFYLILKFVTNKNSKENDANNDVKRVKDKIKEYNEIRKEQLKKKLVKQSKKNEVSNVKKKIKKSVKKKQKKVNEEIVKKTESTIRNNRRNALAHKLLKAHKGIVLTDKEKNDKQIKGYLSTNVNLKPLVMASSDVADTSSSDLS</sequence>
<proteinExistence type="predicted"/>
<organism evidence="2 3">
    <name type="scientific">Rhynocoris fuscipes</name>
    <dbReference type="NCBI Taxonomy" id="488301"/>
    <lineage>
        <taxon>Eukaryota</taxon>
        <taxon>Metazoa</taxon>
        <taxon>Ecdysozoa</taxon>
        <taxon>Arthropoda</taxon>
        <taxon>Hexapoda</taxon>
        <taxon>Insecta</taxon>
        <taxon>Pterygota</taxon>
        <taxon>Neoptera</taxon>
        <taxon>Paraneoptera</taxon>
        <taxon>Hemiptera</taxon>
        <taxon>Heteroptera</taxon>
        <taxon>Panheteroptera</taxon>
        <taxon>Cimicomorpha</taxon>
        <taxon>Reduviidae</taxon>
        <taxon>Harpactorinae</taxon>
        <taxon>Harpactorini</taxon>
        <taxon>Rhynocoris</taxon>
    </lineage>
</organism>
<accession>A0AAW1DI03</accession>
<dbReference type="Proteomes" id="UP001461498">
    <property type="component" value="Unassembled WGS sequence"/>
</dbReference>
<dbReference type="AlphaFoldDB" id="A0AAW1DI03"/>
<reference evidence="2 3" key="1">
    <citation type="submission" date="2022-12" db="EMBL/GenBank/DDBJ databases">
        <title>Chromosome-level genome assembly of true bugs.</title>
        <authorList>
            <person name="Ma L."/>
            <person name="Li H."/>
        </authorList>
    </citation>
    <scope>NUCLEOTIDE SEQUENCE [LARGE SCALE GENOMIC DNA]</scope>
    <source>
        <strain evidence="2">Lab_2022b</strain>
    </source>
</reference>
<keyword evidence="1" id="KW-0175">Coiled coil</keyword>
<feature type="coiled-coil region" evidence="1">
    <location>
        <begin position="293"/>
        <end position="320"/>
    </location>
</feature>
<evidence type="ECO:0000256" key="1">
    <source>
        <dbReference type="SAM" id="Coils"/>
    </source>
</evidence>
<dbReference type="EMBL" id="JAPXFL010000003">
    <property type="protein sequence ID" value="KAK9509320.1"/>
    <property type="molecule type" value="Genomic_DNA"/>
</dbReference>
<name>A0AAW1DI03_9HEMI</name>
<gene>
    <name evidence="2" type="ORF">O3M35_006663</name>
</gene>
<evidence type="ECO:0000313" key="2">
    <source>
        <dbReference type="EMBL" id="KAK9509320.1"/>
    </source>
</evidence>